<dbReference type="Proteomes" id="UP000217564">
    <property type="component" value="Unassembled WGS sequence"/>
</dbReference>
<name>A0A2A3Z003_BREAU</name>
<gene>
    <name evidence="1" type="ORF">CIK64_18600</name>
</gene>
<evidence type="ECO:0008006" key="3">
    <source>
        <dbReference type="Google" id="ProtNLM"/>
    </source>
</evidence>
<evidence type="ECO:0000313" key="1">
    <source>
        <dbReference type="EMBL" id="PCC44886.1"/>
    </source>
</evidence>
<dbReference type="EMBL" id="NRGP01000048">
    <property type="protein sequence ID" value="PCC44886.1"/>
    <property type="molecule type" value="Genomic_DNA"/>
</dbReference>
<protein>
    <recommendedName>
        <fullName evidence="3">Nucleotide exchange factor GrpE</fullName>
    </recommendedName>
</protein>
<sequence length="166" mass="18412">MSQSLSDDWPRTAEKFAESITRIEADVASLKSDMDQIIQSLVVSLKRDRSFDELQEQLRRSERVAQAWKDAPLLTGIHDAVVMLRQTDGADKHLVAHLENLIYEAGVEEYGAVDDTVDPEEVSVTEVTGSGPNLTVSACKRPGLRIGGLPLRKPIVEVTRSERTNQ</sequence>
<dbReference type="AlphaFoldDB" id="A0A2A3Z003"/>
<accession>A0A2A3Z003</accession>
<comment type="caution">
    <text evidence="1">The sequence shown here is derived from an EMBL/GenBank/DDBJ whole genome shotgun (WGS) entry which is preliminary data.</text>
</comment>
<dbReference type="RefSeq" id="WP_009885471.1">
    <property type="nucleotide sequence ID" value="NZ_AAGP01000065.1"/>
</dbReference>
<proteinExistence type="predicted"/>
<evidence type="ECO:0000313" key="2">
    <source>
        <dbReference type="Proteomes" id="UP000217564"/>
    </source>
</evidence>
<organism evidence="1 2">
    <name type="scientific">Brevibacterium aurantiacum</name>
    <dbReference type="NCBI Taxonomy" id="273384"/>
    <lineage>
        <taxon>Bacteria</taxon>
        <taxon>Bacillati</taxon>
        <taxon>Actinomycetota</taxon>
        <taxon>Actinomycetes</taxon>
        <taxon>Micrococcales</taxon>
        <taxon>Brevibacteriaceae</taxon>
        <taxon>Brevibacterium</taxon>
    </lineage>
</organism>
<reference evidence="1 2" key="1">
    <citation type="journal article" date="2017" name="Elife">
        <title>Extensive horizontal gene transfer in cheese-associated bacteria.</title>
        <authorList>
            <person name="Bonham K.S."/>
            <person name="Wolfe B.E."/>
            <person name="Dutton R.J."/>
        </authorList>
    </citation>
    <scope>NUCLEOTIDE SEQUENCE [LARGE SCALE GENOMIC DNA]</scope>
    <source>
        <strain evidence="1 2">947_7</strain>
    </source>
</reference>